<keyword evidence="3" id="KW-1185">Reference proteome</keyword>
<reference evidence="2 3" key="1">
    <citation type="submission" date="2019-06" db="EMBL/GenBank/DDBJ databases">
        <title>WGS assembly of Gossypium darwinii.</title>
        <authorList>
            <person name="Chen Z.J."/>
            <person name="Sreedasyam A."/>
            <person name="Ando A."/>
            <person name="Song Q."/>
            <person name="De L."/>
            <person name="Hulse-Kemp A."/>
            <person name="Ding M."/>
            <person name="Ye W."/>
            <person name="Kirkbride R."/>
            <person name="Jenkins J."/>
            <person name="Plott C."/>
            <person name="Lovell J."/>
            <person name="Lin Y.-M."/>
            <person name="Vaughn R."/>
            <person name="Liu B."/>
            <person name="Li W."/>
            <person name="Simpson S."/>
            <person name="Scheffler B."/>
            <person name="Saski C."/>
            <person name="Grover C."/>
            <person name="Hu G."/>
            <person name="Conover J."/>
            <person name="Carlson J."/>
            <person name="Shu S."/>
            <person name="Boston L."/>
            <person name="Williams M."/>
            <person name="Peterson D."/>
            <person name="Mcgee K."/>
            <person name="Jones D."/>
            <person name="Wendel J."/>
            <person name="Stelly D."/>
            <person name="Grimwood J."/>
            <person name="Schmutz J."/>
        </authorList>
    </citation>
    <scope>NUCLEOTIDE SEQUENCE [LARGE SCALE GENOMIC DNA]</scope>
    <source>
        <strain evidence="2">1808015.09</strain>
    </source>
</reference>
<proteinExistence type="predicted"/>
<dbReference type="EMBL" id="CM017691">
    <property type="protein sequence ID" value="TYH22154.1"/>
    <property type="molecule type" value="Genomic_DNA"/>
</dbReference>
<name>A0A5D2GVX4_GOSDA</name>
<keyword evidence="1" id="KW-0472">Membrane</keyword>
<dbReference type="Proteomes" id="UP000323506">
    <property type="component" value="Chromosome A04"/>
</dbReference>
<evidence type="ECO:0000256" key="1">
    <source>
        <dbReference type="SAM" id="Phobius"/>
    </source>
</evidence>
<gene>
    <name evidence="2" type="ORF">ES288_A04G104200v1</name>
</gene>
<organism evidence="2 3">
    <name type="scientific">Gossypium darwinii</name>
    <name type="common">Darwin's cotton</name>
    <name type="synonym">Gossypium barbadense var. darwinii</name>
    <dbReference type="NCBI Taxonomy" id="34276"/>
    <lineage>
        <taxon>Eukaryota</taxon>
        <taxon>Viridiplantae</taxon>
        <taxon>Streptophyta</taxon>
        <taxon>Embryophyta</taxon>
        <taxon>Tracheophyta</taxon>
        <taxon>Spermatophyta</taxon>
        <taxon>Magnoliopsida</taxon>
        <taxon>eudicotyledons</taxon>
        <taxon>Gunneridae</taxon>
        <taxon>Pentapetalae</taxon>
        <taxon>rosids</taxon>
        <taxon>malvids</taxon>
        <taxon>Malvales</taxon>
        <taxon>Malvaceae</taxon>
        <taxon>Malvoideae</taxon>
        <taxon>Gossypium</taxon>
    </lineage>
</organism>
<accession>A0A5D2GVX4</accession>
<keyword evidence="1" id="KW-1133">Transmembrane helix</keyword>
<sequence>MLPLSSVTPQPSPHLFSLAPPLLLHLFHPFSLPLRPLASLSPSFFCHLPYRHLLLPPFSSSPRRHYFFLFSVSLHFFHFGRIFTYFFRSNLFWVRQLSDSGLLKSKSPTLSKPLFGTLLVEL</sequence>
<keyword evidence="1" id="KW-0812">Transmembrane</keyword>
<dbReference type="AlphaFoldDB" id="A0A5D2GVX4"/>
<feature type="transmembrane region" description="Helical" evidence="1">
    <location>
        <begin position="66"/>
        <end position="87"/>
    </location>
</feature>
<evidence type="ECO:0000313" key="3">
    <source>
        <dbReference type="Proteomes" id="UP000323506"/>
    </source>
</evidence>
<evidence type="ECO:0000313" key="2">
    <source>
        <dbReference type="EMBL" id="TYH22154.1"/>
    </source>
</evidence>
<protein>
    <submittedName>
        <fullName evidence="2">Uncharacterized protein</fullName>
    </submittedName>
</protein>